<dbReference type="InterPro" id="IPR047024">
    <property type="entry name" value="Gabra-1-6_TM"/>
</dbReference>
<dbReference type="CDD" id="cd19052">
    <property type="entry name" value="LGIC_TM_GABAAR_alpha"/>
    <property type="match status" value="1"/>
</dbReference>
<dbReference type="InterPro" id="IPR006201">
    <property type="entry name" value="Neur_channel"/>
</dbReference>
<evidence type="ECO:0000256" key="9">
    <source>
        <dbReference type="ARBA" id="ARBA00023214"/>
    </source>
</evidence>
<keyword evidence="11" id="KW-1071">Ligand-gated ion channel</keyword>
<keyword evidence="14" id="KW-0812">Transmembrane</keyword>
<keyword evidence="2" id="KW-1003">Cell membrane</keyword>
<evidence type="ECO:0000256" key="2">
    <source>
        <dbReference type="ARBA" id="ARBA00022475"/>
    </source>
</evidence>
<keyword evidence="4" id="KW-0406">Ion transport</keyword>
<dbReference type="GO" id="GO:0005230">
    <property type="term" value="F:extracellular ligand-gated monoatomic ion channel activity"/>
    <property type="evidence" value="ECO:0007669"/>
    <property type="project" value="InterPro"/>
</dbReference>
<evidence type="ECO:0000256" key="8">
    <source>
        <dbReference type="ARBA" id="ARBA00023180"/>
    </source>
</evidence>
<evidence type="ECO:0000256" key="10">
    <source>
        <dbReference type="ARBA" id="ARBA00023257"/>
    </source>
</evidence>
<keyword evidence="6" id="KW-0675">Receptor</keyword>
<keyword evidence="10" id="KW-0628">Postsynaptic cell membrane</keyword>
<dbReference type="PANTHER" id="PTHR18945">
    <property type="entry name" value="NEUROTRANSMITTER GATED ION CHANNEL"/>
    <property type="match status" value="1"/>
</dbReference>
<evidence type="ECO:0000256" key="14">
    <source>
        <dbReference type="SAM" id="Phobius"/>
    </source>
</evidence>
<evidence type="ECO:0000256" key="4">
    <source>
        <dbReference type="ARBA" id="ARBA00023065"/>
    </source>
</evidence>
<dbReference type="EMBL" id="VZZT01001538">
    <property type="protein sequence ID" value="NXW07570.1"/>
    <property type="molecule type" value="Genomic_DNA"/>
</dbReference>
<keyword evidence="9" id="KW-0868">Chloride</keyword>
<dbReference type="SUPFAM" id="SSF63712">
    <property type="entry name" value="Nicotinic receptor ligand binding domain-like"/>
    <property type="match status" value="1"/>
</dbReference>
<dbReference type="InterPro" id="IPR036719">
    <property type="entry name" value="Neuro-gated_channel_TM_sf"/>
</dbReference>
<dbReference type="InterPro" id="IPR006029">
    <property type="entry name" value="Neurotrans-gated_channel_TM"/>
</dbReference>
<gene>
    <name evidence="16" type="primary">Gabra6</name>
    <name evidence="16" type="ORF">FREGRA_R08004</name>
</gene>
<evidence type="ECO:0000256" key="5">
    <source>
        <dbReference type="ARBA" id="ARBA00023157"/>
    </source>
</evidence>
<dbReference type="AlphaFoldDB" id="A0A7L3Z6K9"/>
<dbReference type="InterPro" id="IPR001390">
    <property type="entry name" value="GABAAa_rcpt"/>
</dbReference>
<evidence type="ECO:0000259" key="15">
    <source>
        <dbReference type="Pfam" id="PF02932"/>
    </source>
</evidence>
<comment type="subcellular location">
    <subcellularLocation>
        <location evidence="13">Postsynaptic cell membrane</location>
        <topology evidence="13">Multi-pass membrane protein</topology>
    </subcellularLocation>
</comment>
<organism evidence="16 17">
    <name type="scientific">Fregetta grallaria</name>
    <name type="common">White-bellied storm-petrel</name>
    <name type="synonym">Procellaria grallaria</name>
    <dbReference type="NCBI Taxonomy" id="79628"/>
    <lineage>
        <taxon>Eukaryota</taxon>
        <taxon>Metazoa</taxon>
        <taxon>Chordata</taxon>
        <taxon>Craniata</taxon>
        <taxon>Vertebrata</taxon>
        <taxon>Euteleostomi</taxon>
        <taxon>Archelosauria</taxon>
        <taxon>Archosauria</taxon>
        <taxon>Dinosauria</taxon>
        <taxon>Saurischia</taxon>
        <taxon>Theropoda</taxon>
        <taxon>Coelurosauria</taxon>
        <taxon>Aves</taxon>
        <taxon>Neognathae</taxon>
        <taxon>Neoaves</taxon>
        <taxon>Aequornithes</taxon>
        <taxon>Procellariiformes</taxon>
        <taxon>Hydrobatidae</taxon>
        <taxon>Fregetta</taxon>
    </lineage>
</organism>
<feature type="non-terminal residue" evidence="16">
    <location>
        <position position="1"/>
    </location>
</feature>
<evidence type="ECO:0000256" key="12">
    <source>
        <dbReference type="ARBA" id="ARBA00023303"/>
    </source>
</evidence>
<feature type="transmembrane region" description="Helical" evidence="14">
    <location>
        <begin position="228"/>
        <end position="247"/>
    </location>
</feature>
<keyword evidence="5" id="KW-1015">Disulfide bond</keyword>
<dbReference type="PRINTS" id="PR00253">
    <property type="entry name" value="GABAARECEPTR"/>
</dbReference>
<dbReference type="FunFam" id="1.20.58.390:FF:000002">
    <property type="entry name" value="Putative gamma-aminobutyric acid receptor subunit alpha-5"/>
    <property type="match status" value="1"/>
</dbReference>
<keyword evidence="17" id="KW-1185">Reference proteome</keyword>
<sequence>LTAGLASPRSIEKALGGQGDGGNLYSENVTRILDKLLDGYDNRLRPGCGGAVTEVKTDIYVTSFGPVSDVEMVRAPLAAPALLSGGSLRWHLTRCMFLWVFEPQKGSCYLFFQFLVNYIINNSNFSLCNSDAYPKSEIIYTWKKGPLHSVEVPQESSSLLQYDLIGQTVSSETIKSSTGEYVIMTVYFHLQRKMGYFMIQIYTPCIMTVILSQVSFWINKESVPARTVFGITTVLTMTTLSISARHSLPKVSYATAMDWFIAVCFAFVFSALIEFAAVNYFTNLQTQRAMRKAARAAALAAALSAATVPAEDEIVSHSDSNCNLKKRVNSVTSQADPSPEASIISNRASQCQQVSVPPPAPPPPPPIGGTSKIDQYSRILFPVAFAGFNLVYWVVYLSKDTMEVSSRIS</sequence>
<dbReference type="InterPro" id="IPR036734">
    <property type="entry name" value="Neur_chan_lig-bd_sf"/>
</dbReference>
<keyword evidence="3" id="KW-0770">Synapse</keyword>
<keyword evidence="7" id="KW-0869">Chloride channel</keyword>
<dbReference type="PRINTS" id="PR01079">
    <property type="entry name" value="GABAARALPHA"/>
</dbReference>
<feature type="non-terminal residue" evidence="16">
    <location>
        <position position="409"/>
    </location>
</feature>
<protein>
    <submittedName>
        <fullName evidence="16">GBRA6 protein</fullName>
    </submittedName>
</protein>
<feature type="transmembrane region" description="Helical" evidence="14">
    <location>
        <begin position="259"/>
        <end position="281"/>
    </location>
</feature>
<evidence type="ECO:0000313" key="16">
    <source>
        <dbReference type="EMBL" id="NXW07570.1"/>
    </source>
</evidence>
<keyword evidence="8" id="KW-0325">Glycoprotein</keyword>
<keyword evidence="12" id="KW-0407">Ion channel</keyword>
<comment type="caution">
    <text evidence="16">The sequence shown here is derived from an EMBL/GenBank/DDBJ whole genome shotgun (WGS) entry which is preliminary data.</text>
</comment>
<evidence type="ECO:0000256" key="7">
    <source>
        <dbReference type="ARBA" id="ARBA00023173"/>
    </source>
</evidence>
<evidence type="ECO:0000256" key="6">
    <source>
        <dbReference type="ARBA" id="ARBA00023170"/>
    </source>
</evidence>
<dbReference type="GO" id="GO:0034707">
    <property type="term" value="C:chloride channel complex"/>
    <property type="evidence" value="ECO:0007669"/>
    <property type="project" value="UniProtKB-KW"/>
</dbReference>
<accession>A0A7L3Z6K9</accession>
<evidence type="ECO:0000313" key="17">
    <source>
        <dbReference type="Proteomes" id="UP000563060"/>
    </source>
</evidence>
<proteinExistence type="predicted"/>
<dbReference type="Proteomes" id="UP000563060">
    <property type="component" value="Unassembled WGS sequence"/>
</dbReference>
<keyword evidence="1" id="KW-0813">Transport</keyword>
<dbReference type="InterPro" id="IPR038050">
    <property type="entry name" value="Neuro_actylchol_rec"/>
</dbReference>
<feature type="transmembrane region" description="Helical" evidence="14">
    <location>
        <begin position="194"/>
        <end position="216"/>
    </location>
</feature>
<evidence type="ECO:0000256" key="11">
    <source>
        <dbReference type="ARBA" id="ARBA00023286"/>
    </source>
</evidence>
<dbReference type="Gene3D" id="1.20.58.390">
    <property type="entry name" value="Neurotransmitter-gated ion-channel transmembrane domain"/>
    <property type="match status" value="1"/>
</dbReference>
<keyword evidence="14" id="KW-1133">Transmembrane helix</keyword>
<evidence type="ECO:0000256" key="1">
    <source>
        <dbReference type="ARBA" id="ARBA00022448"/>
    </source>
</evidence>
<dbReference type="GO" id="GO:0005254">
    <property type="term" value="F:chloride channel activity"/>
    <property type="evidence" value="ECO:0007669"/>
    <property type="project" value="UniProtKB-KW"/>
</dbReference>
<dbReference type="InterPro" id="IPR006028">
    <property type="entry name" value="GABAA/Glycine_rcpt"/>
</dbReference>
<reference evidence="16 17" key="1">
    <citation type="submission" date="2019-09" db="EMBL/GenBank/DDBJ databases">
        <title>Bird 10,000 Genomes (B10K) Project - Family phase.</title>
        <authorList>
            <person name="Zhang G."/>
        </authorList>
    </citation>
    <scope>NUCLEOTIDE SEQUENCE [LARGE SCALE GENOMIC DNA]</scope>
    <source>
        <strain evidence="16">B10K-DU-006-09</strain>
        <tissue evidence="16">Muscle</tissue>
    </source>
</reference>
<evidence type="ECO:0000256" key="3">
    <source>
        <dbReference type="ARBA" id="ARBA00023018"/>
    </source>
</evidence>
<name>A0A7L3Z6K9_FREGA</name>
<dbReference type="GO" id="GO:0004890">
    <property type="term" value="F:GABA-A receptor activity"/>
    <property type="evidence" value="ECO:0007669"/>
    <property type="project" value="InterPro"/>
</dbReference>
<keyword evidence="14" id="KW-0472">Membrane</keyword>
<dbReference type="GO" id="GO:0045211">
    <property type="term" value="C:postsynaptic membrane"/>
    <property type="evidence" value="ECO:0007669"/>
    <property type="project" value="UniProtKB-SubCell"/>
</dbReference>
<evidence type="ECO:0000256" key="13">
    <source>
        <dbReference type="ARBA" id="ARBA00034104"/>
    </source>
</evidence>
<feature type="transmembrane region" description="Helical" evidence="14">
    <location>
        <begin position="379"/>
        <end position="397"/>
    </location>
</feature>
<dbReference type="SUPFAM" id="SSF90112">
    <property type="entry name" value="Neurotransmitter-gated ion-channel transmembrane pore"/>
    <property type="match status" value="1"/>
</dbReference>
<feature type="domain" description="Neurotransmitter-gated ion-channel transmembrane" evidence="15">
    <location>
        <begin position="201"/>
        <end position="331"/>
    </location>
</feature>
<dbReference type="Pfam" id="PF02932">
    <property type="entry name" value="Neur_chan_memb"/>
    <property type="match status" value="1"/>
</dbReference>
<dbReference type="Gene3D" id="2.70.170.10">
    <property type="entry name" value="Neurotransmitter-gated ion-channel ligand-binding domain"/>
    <property type="match status" value="2"/>
</dbReference>